<accession>A0A2S2D0R7</accession>
<dbReference type="AlphaFoldDB" id="A0A2S2D0R7"/>
<dbReference type="OrthoDB" id="7308126at2"/>
<protein>
    <submittedName>
        <fullName evidence="1">Uncharacterized protein</fullName>
    </submittedName>
</protein>
<geneLocation type="plasmid" evidence="1 2">
    <name>unnamed5</name>
</geneLocation>
<dbReference type="EMBL" id="CP029360">
    <property type="protein sequence ID" value="AWK90349.1"/>
    <property type="molecule type" value="Genomic_DNA"/>
</dbReference>
<sequence>MNEYKVAKEFCTPTRRFAVGQPVTPADIDGPLPFERWVALGHIAPQQPARKAEKAAAAG</sequence>
<organism evidence="1 2">
    <name type="scientific">Azospirillum thermophilum</name>
    <dbReference type="NCBI Taxonomy" id="2202148"/>
    <lineage>
        <taxon>Bacteria</taxon>
        <taxon>Pseudomonadati</taxon>
        <taxon>Pseudomonadota</taxon>
        <taxon>Alphaproteobacteria</taxon>
        <taxon>Rhodospirillales</taxon>
        <taxon>Azospirillaceae</taxon>
        <taxon>Azospirillum</taxon>
    </lineage>
</organism>
<evidence type="ECO:0000313" key="1">
    <source>
        <dbReference type="EMBL" id="AWK90349.1"/>
    </source>
</evidence>
<keyword evidence="2" id="KW-1185">Reference proteome</keyword>
<reference evidence="2" key="1">
    <citation type="submission" date="2018-05" db="EMBL/GenBank/DDBJ databases">
        <title>Azospirillum thermophila sp. nov., a novel isolated from hot spring.</title>
        <authorList>
            <person name="Zhao Z."/>
        </authorList>
    </citation>
    <scope>NUCLEOTIDE SEQUENCE [LARGE SCALE GENOMIC DNA]</scope>
    <source>
        <strain evidence="2">CFH 70021</strain>
        <plasmid evidence="2">unnamed5</plasmid>
    </source>
</reference>
<dbReference type="Proteomes" id="UP000245629">
    <property type="component" value="Plasmid unnamed5"/>
</dbReference>
<evidence type="ECO:0000313" key="2">
    <source>
        <dbReference type="Proteomes" id="UP000245629"/>
    </source>
</evidence>
<proteinExistence type="predicted"/>
<keyword evidence="1" id="KW-0614">Plasmid</keyword>
<gene>
    <name evidence="1" type="ORF">DEW08_30515</name>
</gene>
<dbReference type="KEGG" id="azz:DEW08_30515"/>
<dbReference type="RefSeq" id="WP_109334577.1">
    <property type="nucleotide sequence ID" value="NZ_CP029360.1"/>
</dbReference>
<name>A0A2S2D0R7_9PROT</name>